<evidence type="ECO:0000313" key="1">
    <source>
        <dbReference type="EMBL" id="KAG7046741.1"/>
    </source>
</evidence>
<organism evidence="1 2">
    <name type="scientific">Colletotrichum scovillei</name>
    <dbReference type="NCBI Taxonomy" id="1209932"/>
    <lineage>
        <taxon>Eukaryota</taxon>
        <taxon>Fungi</taxon>
        <taxon>Dikarya</taxon>
        <taxon>Ascomycota</taxon>
        <taxon>Pezizomycotina</taxon>
        <taxon>Sordariomycetes</taxon>
        <taxon>Hypocreomycetidae</taxon>
        <taxon>Glomerellales</taxon>
        <taxon>Glomerellaceae</taxon>
        <taxon>Colletotrichum</taxon>
        <taxon>Colletotrichum acutatum species complex</taxon>
    </lineage>
</organism>
<reference evidence="1" key="1">
    <citation type="submission" date="2021-05" db="EMBL/GenBank/DDBJ databases">
        <title>Comparative genomics of three Colletotrichum scovillei strains and genetic complementation revealed genes involved fungal growth and virulence on chili pepper.</title>
        <authorList>
            <person name="Hsieh D.-K."/>
            <person name="Chuang S.-C."/>
            <person name="Chen C.-Y."/>
            <person name="Chao Y.-T."/>
            <person name="Lu M.-Y.J."/>
            <person name="Lee M.-H."/>
            <person name="Shih M.-C."/>
        </authorList>
    </citation>
    <scope>NUCLEOTIDE SEQUENCE</scope>
    <source>
        <strain evidence="1">Coll-153</strain>
    </source>
</reference>
<dbReference type="EMBL" id="JAESDN010000008">
    <property type="protein sequence ID" value="KAG7046741.1"/>
    <property type="molecule type" value="Genomic_DNA"/>
</dbReference>
<sequence>MIYWTRNALLLSLKNGLESCENAKQTTLTIDETPPDLEKLIHVKLMPTLLIICAACAQQG</sequence>
<comment type="caution">
    <text evidence="1">The sequence shown here is derived from an EMBL/GenBank/DDBJ whole genome shotgun (WGS) entry which is preliminary data.</text>
</comment>
<accession>A0A9P7R2N2</accession>
<evidence type="ECO:0000313" key="2">
    <source>
        <dbReference type="Proteomes" id="UP000699042"/>
    </source>
</evidence>
<dbReference type="Proteomes" id="UP000699042">
    <property type="component" value="Unassembled WGS sequence"/>
</dbReference>
<protein>
    <submittedName>
        <fullName evidence="1">Uncharacterized protein</fullName>
    </submittedName>
</protein>
<name>A0A9P7R2N2_9PEZI</name>
<proteinExistence type="predicted"/>
<keyword evidence="2" id="KW-1185">Reference proteome</keyword>
<gene>
    <name evidence="1" type="ORF">JMJ77_014964</name>
</gene>
<dbReference type="AlphaFoldDB" id="A0A9P7R2N2"/>